<keyword evidence="1" id="KW-0812">Transmembrane</keyword>
<organism evidence="2 3">
    <name type="scientific">Sulfuricella denitrificans (strain DSM 22764 / NBRC 105220 / skB26)</name>
    <dbReference type="NCBI Taxonomy" id="1163617"/>
    <lineage>
        <taxon>Bacteria</taxon>
        <taxon>Pseudomonadati</taxon>
        <taxon>Pseudomonadota</taxon>
        <taxon>Betaproteobacteria</taxon>
        <taxon>Nitrosomonadales</taxon>
        <taxon>Sulfuricellaceae</taxon>
        <taxon>Sulfuricella</taxon>
    </lineage>
</organism>
<dbReference type="STRING" id="1163617.SCD_n02674"/>
<keyword evidence="1" id="KW-0472">Membrane</keyword>
<keyword evidence="1" id="KW-1133">Transmembrane helix</keyword>
<dbReference type="eggNOG" id="COG3166">
    <property type="taxonomic scope" value="Bacteria"/>
</dbReference>
<dbReference type="Proteomes" id="UP000015559">
    <property type="component" value="Chromosome"/>
</dbReference>
<keyword evidence="3" id="KW-1185">Reference proteome</keyword>
<gene>
    <name evidence="2" type="ORF">SCD_n02674</name>
</gene>
<reference evidence="2 3" key="1">
    <citation type="journal article" date="2012" name="Appl. Environ. Microbiol.">
        <title>Draft genome sequence of a psychrotolerant sulfur-oxidizing bacterium, Sulfuricella denitrificans skB26, and proteomic insights into cold adaptation.</title>
        <authorList>
            <person name="Watanabe T."/>
            <person name="Kojima H."/>
            <person name="Fukui M."/>
        </authorList>
    </citation>
    <scope>NUCLEOTIDE SEQUENCE [LARGE SCALE GENOMIC DNA]</scope>
    <source>
        <strain evidence="3">skB26</strain>
    </source>
</reference>
<evidence type="ECO:0000256" key="1">
    <source>
        <dbReference type="SAM" id="Phobius"/>
    </source>
</evidence>
<evidence type="ECO:0000313" key="3">
    <source>
        <dbReference type="Proteomes" id="UP000015559"/>
    </source>
</evidence>
<feature type="transmembrane region" description="Helical" evidence="1">
    <location>
        <begin position="18"/>
        <end position="41"/>
    </location>
</feature>
<dbReference type="AlphaFoldDB" id="S6ANM0"/>
<dbReference type="RefSeq" id="WP_009207567.1">
    <property type="nucleotide sequence ID" value="NC_022357.1"/>
</dbReference>
<evidence type="ECO:0000313" key="2">
    <source>
        <dbReference type="EMBL" id="BAN36474.1"/>
    </source>
</evidence>
<proteinExistence type="predicted"/>
<name>S6ANM0_SULDS</name>
<protein>
    <submittedName>
        <fullName evidence="2">Mannose-sensitive agglutinin (MSHA)</fullName>
    </submittedName>
</protein>
<accession>S6ANM0</accession>
<dbReference type="EMBL" id="AP013066">
    <property type="protein sequence ID" value="BAN36474.1"/>
    <property type="molecule type" value="Genomic_DNA"/>
</dbReference>
<dbReference type="OrthoDB" id="5405677at2"/>
<sequence>MSQQINLFNPAFRKRREWFVASMVVPALAALVLIMVVVYGYQYRQVMLLDKQIKTGATSLAQEKARLAEYLPREKDAVLEKRVADMGRQLKGEEAVLEVLQNGSLGNTQGYSGYMRAFARQTVNGLWLTEFGIKGSGKEMLLGGRTLRPELVPAYILRLNQEAATQGRDFAAMEIQRPKAEPESKDKPLKVPNYLEFRLHSGTAEGVK</sequence>
<dbReference type="HOGENOM" id="CLU_097502_0_0_4"/>
<dbReference type="KEGG" id="sdr:SCD_n02674"/>